<dbReference type="InterPro" id="IPR013201">
    <property type="entry name" value="Prot_inhib_I29"/>
</dbReference>
<dbReference type="SMART" id="SM00645">
    <property type="entry name" value="Pept_C1"/>
    <property type="match status" value="1"/>
</dbReference>
<feature type="signal peptide" evidence="2">
    <location>
        <begin position="1"/>
        <end position="16"/>
    </location>
</feature>
<gene>
    <name evidence="5" type="ORF">CHIRRI_LOCUS9216</name>
</gene>
<sequence length="361" mass="40223">MKVIIVFFAFFFVVSAISFDLTFGLKFDDFKNQFGKVYKNEIELRIAEQAFNINLGIVTFINAMPGLAFKLGLNEYADKTFKTFQENFLGLVLPTDPSERGNRVENQNSGIQGRSVTEDYSSVTAPAAVDYRNYSMPVKNQKNCGSCWAFVVLGVLGECQSFQAIDKQLKSSFIESRMMISNSSYNTVLSEQFLVDCDTRDHGCNGGWPHNAINWIAKLAQGGVPATTSYQYYGFRTKCRANVPKIPMNINKTIQNNTAGNEDMMKEIVGSVGPVAAVISVTSYFQLYKSGIFYDSTCSSNCSSVNHAVIIVGYGTDQATNTDYWIVRNSWGTTWGQEGYAYMSRNKGNNCNIACYAMYVL</sequence>
<evidence type="ECO:0000259" key="3">
    <source>
        <dbReference type="SMART" id="SM00645"/>
    </source>
</evidence>
<evidence type="ECO:0000313" key="6">
    <source>
        <dbReference type="Proteomes" id="UP001153620"/>
    </source>
</evidence>
<organism evidence="5 6">
    <name type="scientific">Chironomus riparius</name>
    <dbReference type="NCBI Taxonomy" id="315576"/>
    <lineage>
        <taxon>Eukaryota</taxon>
        <taxon>Metazoa</taxon>
        <taxon>Ecdysozoa</taxon>
        <taxon>Arthropoda</taxon>
        <taxon>Hexapoda</taxon>
        <taxon>Insecta</taxon>
        <taxon>Pterygota</taxon>
        <taxon>Neoptera</taxon>
        <taxon>Endopterygota</taxon>
        <taxon>Diptera</taxon>
        <taxon>Nematocera</taxon>
        <taxon>Chironomoidea</taxon>
        <taxon>Chironomidae</taxon>
        <taxon>Chironominae</taxon>
        <taxon>Chironomus</taxon>
    </lineage>
</organism>
<dbReference type="PRINTS" id="PR00705">
    <property type="entry name" value="PAPAIN"/>
</dbReference>
<dbReference type="Gene3D" id="3.90.70.10">
    <property type="entry name" value="Cysteine proteinases"/>
    <property type="match status" value="1"/>
</dbReference>
<evidence type="ECO:0000256" key="2">
    <source>
        <dbReference type="SAM" id="SignalP"/>
    </source>
</evidence>
<dbReference type="Pfam" id="PF08246">
    <property type="entry name" value="Inhibitor_I29"/>
    <property type="match status" value="1"/>
</dbReference>
<dbReference type="CDD" id="cd02248">
    <property type="entry name" value="Peptidase_C1A"/>
    <property type="match status" value="1"/>
</dbReference>
<keyword evidence="6" id="KW-1185">Reference proteome</keyword>
<dbReference type="AlphaFoldDB" id="A0A9N9WUX7"/>
<dbReference type="EMBL" id="OU895879">
    <property type="protein sequence ID" value="CAG9806356.1"/>
    <property type="molecule type" value="Genomic_DNA"/>
</dbReference>
<dbReference type="OrthoDB" id="387093at2759"/>
<evidence type="ECO:0000259" key="4">
    <source>
        <dbReference type="SMART" id="SM00848"/>
    </source>
</evidence>
<dbReference type="SUPFAM" id="SSF54001">
    <property type="entry name" value="Cysteine proteinases"/>
    <property type="match status" value="1"/>
</dbReference>
<name>A0A9N9WUX7_9DIPT</name>
<dbReference type="InterPro" id="IPR038765">
    <property type="entry name" value="Papain-like_cys_pep_sf"/>
</dbReference>
<feature type="domain" description="Peptidase C1A papain C-terminal" evidence="3">
    <location>
        <begin position="125"/>
        <end position="361"/>
    </location>
</feature>
<accession>A0A9N9WUX7</accession>
<protein>
    <submittedName>
        <fullName evidence="5">Uncharacterized protein</fullName>
    </submittedName>
</protein>
<feature type="domain" description="Cathepsin propeptide inhibitor" evidence="4">
    <location>
        <begin position="27"/>
        <end position="84"/>
    </location>
</feature>
<feature type="chain" id="PRO_5040482677" evidence="2">
    <location>
        <begin position="17"/>
        <end position="361"/>
    </location>
</feature>
<reference evidence="5" key="2">
    <citation type="submission" date="2022-10" db="EMBL/GenBank/DDBJ databases">
        <authorList>
            <consortium name="ENA_rothamsted_submissions"/>
            <consortium name="culmorum"/>
            <person name="King R."/>
        </authorList>
    </citation>
    <scope>NUCLEOTIDE SEQUENCE</scope>
</reference>
<dbReference type="GO" id="GO:0008234">
    <property type="term" value="F:cysteine-type peptidase activity"/>
    <property type="evidence" value="ECO:0007669"/>
    <property type="project" value="InterPro"/>
</dbReference>
<dbReference type="SMART" id="SM00848">
    <property type="entry name" value="Inhibitor_I29"/>
    <property type="match status" value="1"/>
</dbReference>
<reference evidence="5" key="1">
    <citation type="submission" date="2022-01" db="EMBL/GenBank/DDBJ databases">
        <authorList>
            <person name="King R."/>
        </authorList>
    </citation>
    <scope>NUCLEOTIDE SEQUENCE</scope>
</reference>
<dbReference type="InterPro" id="IPR013128">
    <property type="entry name" value="Peptidase_C1A"/>
</dbReference>
<dbReference type="PANTHER" id="PTHR12411">
    <property type="entry name" value="CYSTEINE PROTEASE FAMILY C1-RELATED"/>
    <property type="match status" value="1"/>
</dbReference>
<keyword evidence="2" id="KW-0732">Signal</keyword>
<comment type="similarity">
    <text evidence="1">Belongs to the peptidase C1 family.</text>
</comment>
<evidence type="ECO:0000313" key="5">
    <source>
        <dbReference type="EMBL" id="CAG9806356.1"/>
    </source>
</evidence>
<dbReference type="Proteomes" id="UP001153620">
    <property type="component" value="Chromosome 3"/>
</dbReference>
<dbReference type="InterPro" id="IPR039417">
    <property type="entry name" value="Peptidase_C1A_papain-like"/>
</dbReference>
<dbReference type="InterPro" id="IPR000668">
    <property type="entry name" value="Peptidase_C1A_C"/>
</dbReference>
<dbReference type="Pfam" id="PF00112">
    <property type="entry name" value="Peptidase_C1"/>
    <property type="match status" value="1"/>
</dbReference>
<proteinExistence type="inferred from homology"/>
<dbReference type="GO" id="GO:0006508">
    <property type="term" value="P:proteolysis"/>
    <property type="evidence" value="ECO:0007669"/>
    <property type="project" value="InterPro"/>
</dbReference>
<evidence type="ECO:0000256" key="1">
    <source>
        <dbReference type="ARBA" id="ARBA00008455"/>
    </source>
</evidence>